<evidence type="ECO:0000256" key="2">
    <source>
        <dbReference type="ARBA" id="ARBA00023026"/>
    </source>
</evidence>
<dbReference type="PANTHER" id="PTHR11941:SF171">
    <property type="entry name" value="SD19268P"/>
    <property type="match status" value="1"/>
</dbReference>
<sequence>MPSARRLPRLCVPRVQPLNLRVRFYSTPSTPSVLKITSVPAPHCGSIRIISLNRPEARNAISRQLLAELETQIKSIAGEGADGPTRALILSSESDASFCAGADLKERKAMSQNETSAFLKQLRSTFALLASLPIPTLSSVSSLALGGGLELALCTHLRVFSSRAIVSLPETRLAILPGAGGTYRLPAIIGAQRARDLILTGRRVSAAEAYFLGLCDRLVEVTDEEARVSGKGRERVLEESVKVAREICEGGPVAIRAAVKAMEGWERGENSENEAYDMVVGTEDRNEALRAFGEKRKPSFKGR</sequence>
<dbReference type="GO" id="GO:0006635">
    <property type="term" value="P:fatty acid beta-oxidation"/>
    <property type="evidence" value="ECO:0007669"/>
    <property type="project" value="TreeGrafter"/>
</dbReference>
<dbReference type="GO" id="GO:0016829">
    <property type="term" value="F:lyase activity"/>
    <property type="evidence" value="ECO:0007669"/>
    <property type="project" value="UniProtKB-KW"/>
</dbReference>
<dbReference type="RefSeq" id="XP_033600552.1">
    <property type="nucleotide sequence ID" value="XM_033744013.1"/>
</dbReference>
<dbReference type="GeneID" id="54485067"/>
<evidence type="ECO:0000313" key="5">
    <source>
        <dbReference type="Proteomes" id="UP000799437"/>
    </source>
</evidence>
<name>A0A6A6WAF4_9PEZI</name>
<proteinExistence type="inferred from homology"/>
<dbReference type="SUPFAM" id="SSF52096">
    <property type="entry name" value="ClpP/crotonase"/>
    <property type="match status" value="1"/>
</dbReference>
<reference evidence="4" key="1">
    <citation type="journal article" date="2020" name="Stud. Mycol.">
        <title>101 Dothideomycetes genomes: a test case for predicting lifestyles and emergence of pathogens.</title>
        <authorList>
            <person name="Haridas S."/>
            <person name="Albert R."/>
            <person name="Binder M."/>
            <person name="Bloem J."/>
            <person name="Labutti K."/>
            <person name="Salamov A."/>
            <person name="Andreopoulos B."/>
            <person name="Baker S."/>
            <person name="Barry K."/>
            <person name="Bills G."/>
            <person name="Bluhm B."/>
            <person name="Cannon C."/>
            <person name="Castanera R."/>
            <person name="Culley D."/>
            <person name="Daum C."/>
            <person name="Ezra D."/>
            <person name="Gonzalez J."/>
            <person name="Henrissat B."/>
            <person name="Kuo A."/>
            <person name="Liang C."/>
            <person name="Lipzen A."/>
            <person name="Lutzoni F."/>
            <person name="Magnuson J."/>
            <person name="Mondo S."/>
            <person name="Nolan M."/>
            <person name="Ohm R."/>
            <person name="Pangilinan J."/>
            <person name="Park H.-J."/>
            <person name="Ramirez L."/>
            <person name="Alfaro M."/>
            <person name="Sun H."/>
            <person name="Tritt A."/>
            <person name="Yoshinaga Y."/>
            <person name="Zwiers L.-H."/>
            <person name="Turgeon B."/>
            <person name="Goodwin S."/>
            <person name="Spatafora J."/>
            <person name="Crous P."/>
            <person name="Grigoriev I."/>
        </authorList>
    </citation>
    <scope>NUCLEOTIDE SEQUENCE</scope>
    <source>
        <strain evidence="4">CBS 121739</strain>
    </source>
</reference>
<dbReference type="EMBL" id="ML996572">
    <property type="protein sequence ID" value="KAF2758101.1"/>
    <property type="molecule type" value="Genomic_DNA"/>
</dbReference>
<dbReference type="FunFam" id="3.90.226.10:FF:000058">
    <property type="entry name" value="Enoyl-CoA hydratase/isomerase family protein"/>
    <property type="match status" value="1"/>
</dbReference>
<dbReference type="InterPro" id="IPR029045">
    <property type="entry name" value="ClpP/crotonase-like_dom_sf"/>
</dbReference>
<dbReference type="OrthoDB" id="410701at2759"/>
<dbReference type="InterPro" id="IPR001753">
    <property type="entry name" value="Enoyl-CoA_hydra/iso"/>
</dbReference>
<comment type="similarity">
    <text evidence="1">Belongs to the enoyl-CoA hydratase/isomerase family.</text>
</comment>
<dbReference type="GO" id="GO:0005739">
    <property type="term" value="C:mitochondrion"/>
    <property type="evidence" value="ECO:0007669"/>
    <property type="project" value="TreeGrafter"/>
</dbReference>
<evidence type="ECO:0000256" key="1">
    <source>
        <dbReference type="ARBA" id="ARBA00005254"/>
    </source>
</evidence>
<dbReference type="Proteomes" id="UP000799437">
    <property type="component" value="Unassembled WGS sequence"/>
</dbReference>
<dbReference type="PANTHER" id="PTHR11941">
    <property type="entry name" value="ENOYL-COA HYDRATASE-RELATED"/>
    <property type="match status" value="1"/>
</dbReference>
<dbReference type="Pfam" id="PF00378">
    <property type="entry name" value="ECH_1"/>
    <property type="match status" value="1"/>
</dbReference>
<dbReference type="Gene3D" id="1.10.12.10">
    <property type="entry name" value="Lyase 2-enoyl-coa Hydratase, Chain A, domain 2"/>
    <property type="match status" value="1"/>
</dbReference>
<keyword evidence="5" id="KW-1185">Reference proteome</keyword>
<organism evidence="4 5">
    <name type="scientific">Pseudovirgaria hyperparasitica</name>
    <dbReference type="NCBI Taxonomy" id="470096"/>
    <lineage>
        <taxon>Eukaryota</taxon>
        <taxon>Fungi</taxon>
        <taxon>Dikarya</taxon>
        <taxon>Ascomycota</taxon>
        <taxon>Pezizomycotina</taxon>
        <taxon>Dothideomycetes</taxon>
        <taxon>Dothideomycetes incertae sedis</taxon>
        <taxon>Acrospermales</taxon>
        <taxon>Acrospermaceae</taxon>
        <taxon>Pseudovirgaria</taxon>
    </lineage>
</organism>
<dbReference type="InterPro" id="IPR014748">
    <property type="entry name" value="Enoyl-CoA_hydra_C"/>
</dbReference>
<dbReference type="AlphaFoldDB" id="A0A6A6WAF4"/>
<dbReference type="CDD" id="cd06558">
    <property type="entry name" value="crotonase-like"/>
    <property type="match status" value="1"/>
</dbReference>
<protein>
    <submittedName>
        <fullName evidence="4">Mitochondrial methylglutaconyl-CoA hydratase-like protein</fullName>
    </submittedName>
</protein>
<evidence type="ECO:0000256" key="3">
    <source>
        <dbReference type="ARBA" id="ARBA00023239"/>
    </source>
</evidence>
<dbReference type="Gene3D" id="3.90.226.10">
    <property type="entry name" value="2-enoyl-CoA Hydratase, Chain A, domain 1"/>
    <property type="match status" value="1"/>
</dbReference>
<keyword evidence="2" id="KW-0843">Virulence</keyword>
<gene>
    <name evidence="4" type="ORF">EJ05DRAFT_476359</name>
</gene>
<keyword evidence="3" id="KW-0456">Lyase</keyword>
<evidence type="ECO:0000313" key="4">
    <source>
        <dbReference type="EMBL" id="KAF2758101.1"/>
    </source>
</evidence>
<accession>A0A6A6WAF4</accession>